<protein>
    <submittedName>
        <fullName evidence="1">Uncharacterized protein</fullName>
    </submittedName>
</protein>
<sequence>MMEFPLGIFYNFLFLNVLKIHLKIKNDGIPAGDILQFFIFKCVLKTHLKIKNDGIPVRDILQFLIIGFICQH</sequence>
<dbReference type="AlphaFoldDB" id="A0A6C0EAM3"/>
<proteinExistence type="predicted"/>
<reference evidence="1" key="1">
    <citation type="journal article" date="2020" name="Nature">
        <title>Giant virus diversity and host interactions through global metagenomics.</title>
        <authorList>
            <person name="Schulz F."/>
            <person name="Roux S."/>
            <person name="Paez-Espino D."/>
            <person name="Jungbluth S."/>
            <person name="Walsh D.A."/>
            <person name="Denef V.J."/>
            <person name="McMahon K.D."/>
            <person name="Konstantinidis K.T."/>
            <person name="Eloe-Fadrosh E.A."/>
            <person name="Kyrpides N.C."/>
            <person name="Woyke T."/>
        </authorList>
    </citation>
    <scope>NUCLEOTIDE SEQUENCE</scope>
    <source>
        <strain evidence="1">GVMAG-M-3300023179-27</strain>
    </source>
</reference>
<evidence type="ECO:0000313" key="1">
    <source>
        <dbReference type="EMBL" id="QHT26144.1"/>
    </source>
</evidence>
<name>A0A6C0EAM3_9ZZZZ</name>
<organism evidence="1">
    <name type="scientific">viral metagenome</name>
    <dbReference type="NCBI Taxonomy" id="1070528"/>
    <lineage>
        <taxon>unclassified sequences</taxon>
        <taxon>metagenomes</taxon>
        <taxon>organismal metagenomes</taxon>
    </lineage>
</organism>
<accession>A0A6C0EAM3</accession>
<dbReference type="EMBL" id="MN739779">
    <property type="protein sequence ID" value="QHT26144.1"/>
    <property type="molecule type" value="Genomic_DNA"/>
</dbReference>